<feature type="non-terminal residue" evidence="2">
    <location>
        <position position="100"/>
    </location>
</feature>
<protein>
    <submittedName>
        <fullName evidence="2">Uncharacterized protein</fullName>
    </submittedName>
</protein>
<dbReference type="Pfam" id="PF02809">
    <property type="entry name" value="UIM"/>
    <property type="match status" value="1"/>
</dbReference>
<evidence type="ECO:0000256" key="1">
    <source>
        <dbReference type="SAM" id="MobiDB-lite"/>
    </source>
</evidence>
<dbReference type="EMBL" id="SNRW01011388">
    <property type="protein sequence ID" value="KAA6375230.1"/>
    <property type="molecule type" value="Genomic_DNA"/>
</dbReference>
<feature type="region of interest" description="Disordered" evidence="1">
    <location>
        <begin position="81"/>
        <end position="100"/>
    </location>
</feature>
<organism evidence="2 3">
    <name type="scientific">Streblomastix strix</name>
    <dbReference type="NCBI Taxonomy" id="222440"/>
    <lineage>
        <taxon>Eukaryota</taxon>
        <taxon>Metamonada</taxon>
        <taxon>Preaxostyla</taxon>
        <taxon>Oxymonadida</taxon>
        <taxon>Streblomastigidae</taxon>
        <taxon>Streblomastix</taxon>
    </lineage>
</organism>
<name>A0A5J4UYF4_9EUKA</name>
<accession>A0A5J4UYF4</accession>
<feature type="region of interest" description="Disordered" evidence="1">
    <location>
        <begin position="1"/>
        <end position="36"/>
    </location>
</feature>
<evidence type="ECO:0000313" key="3">
    <source>
        <dbReference type="Proteomes" id="UP000324800"/>
    </source>
</evidence>
<dbReference type="InterPro" id="IPR003903">
    <property type="entry name" value="UIM_dom"/>
</dbReference>
<dbReference type="AlphaFoldDB" id="A0A5J4UYF4"/>
<gene>
    <name evidence="2" type="ORF">EZS28_029242</name>
</gene>
<dbReference type="Proteomes" id="UP000324800">
    <property type="component" value="Unassembled WGS sequence"/>
</dbReference>
<reference evidence="2 3" key="1">
    <citation type="submission" date="2019-03" db="EMBL/GenBank/DDBJ databases">
        <title>Single cell metagenomics reveals metabolic interactions within the superorganism composed of flagellate Streblomastix strix and complex community of Bacteroidetes bacteria on its surface.</title>
        <authorList>
            <person name="Treitli S.C."/>
            <person name="Kolisko M."/>
            <person name="Husnik F."/>
            <person name="Keeling P."/>
            <person name="Hampl V."/>
        </authorList>
    </citation>
    <scope>NUCLEOTIDE SEQUENCE [LARGE SCALE GENOMIC DNA]</scope>
    <source>
        <strain evidence="2">ST1C</strain>
    </source>
</reference>
<proteinExistence type="predicted"/>
<sequence length="100" mass="11432">MATETEDEEFARAIAASMEDQRPPAQIDPNTPKPNINDIVKRIAGIFEDIDENFIKKEVQAHSGEQQFEEQLMETIVQMNGQYPKKKQQSGIKKISEKKL</sequence>
<comment type="caution">
    <text evidence="2">The sequence shown here is derived from an EMBL/GenBank/DDBJ whole genome shotgun (WGS) entry which is preliminary data.</text>
</comment>
<evidence type="ECO:0000313" key="2">
    <source>
        <dbReference type="EMBL" id="KAA6375230.1"/>
    </source>
</evidence>
<dbReference type="PROSITE" id="PS50330">
    <property type="entry name" value="UIM"/>
    <property type="match status" value="1"/>
</dbReference>